<evidence type="ECO:0000256" key="3">
    <source>
        <dbReference type="ARBA" id="ARBA00023224"/>
    </source>
</evidence>
<keyword evidence="2" id="KW-1003">Cell membrane</keyword>
<dbReference type="CDD" id="cd06225">
    <property type="entry name" value="HAMP"/>
    <property type="match status" value="1"/>
</dbReference>
<dbReference type="InterPro" id="IPR003660">
    <property type="entry name" value="HAMP_dom"/>
</dbReference>
<dbReference type="Gene3D" id="1.10.287.950">
    <property type="entry name" value="Methyl-accepting chemotaxis protein"/>
    <property type="match status" value="1"/>
</dbReference>
<dbReference type="PROSITE" id="PS50111">
    <property type="entry name" value="CHEMOTAXIS_TRANSDUC_2"/>
    <property type="match status" value="1"/>
</dbReference>
<dbReference type="SMART" id="SM00304">
    <property type="entry name" value="HAMP"/>
    <property type="match status" value="1"/>
</dbReference>
<feature type="domain" description="HAMP" evidence="10">
    <location>
        <begin position="388"/>
        <end position="440"/>
    </location>
</feature>
<comment type="caution">
    <text evidence="11">The sequence shown here is derived from an EMBL/GenBank/DDBJ whole genome shotgun (WGS) entry which is preliminary data.</text>
</comment>
<dbReference type="InterPro" id="IPR000727">
    <property type="entry name" value="T_SNARE_dom"/>
</dbReference>
<dbReference type="Gene3D" id="1.20.58.920">
    <property type="match status" value="1"/>
</dbReference>
<dbReference type="PANTHER" id="PTHR32089:SF112">
    <property type="entry name" value="LYSOZYME-LIKE PROTEIN-RELATED"/>
    <property type="match status" value="1"/>
</dbReference>
<evidence type="ECO:0000256" key="5">
    <source>
        <dbReference type="PROSITE-ProRule" id="PRU00284"/>
    </source>
</evidence>
<dbReference type="InterPro" id="IPR004089">
    <property type="entry name" value="MCPsignal_dom"/>
</dbReference>
<comment type="subcellular location">
    <subcellularLocation>
        <location evidence="1">Cell inner membrane</location>
        <topology evidence="1">Multi-pass membrane protein</topology>
    </subcellularLocation>
</comment>
<dbReference type="Pfam" id="PF21689">
    <property type="entry name" value="TorS_sensor_domain"/>
    <property type="match status" value="1"/>
</dbReference>
<evidence type="ECO:0000256" key="4">
    <source>
        <dbReference type="ARBA" id="ARBA00029447"/>
    </source>
</evidence>
<evidence type="ECO:0000256" key="2">
    <source>
        <dbReference type="ARBA" id="ARBA00022519"/>
    </source>
</evidence>
<keyword evidence="7" id="KW-0812">Transmembrane</keyword>
<reference evidence="11" key="1">
    <citation type="submission" date="2020-03" db="EMBL/GenBank/DDBJ databases">
        <title>Genome of Pelagibius litoralis DSM 21314T.</title>
        <authorList>
            <person name="Wang G."/>
        </authorList>
    </citation>
    <scope>NUCLEOTIDE SEQUENCE</scope>
    <source>
        <strain evidence="11">DSM 21314</strain>
    </source>
</reference>
<evidence type="ECO:0000256" key="7">
    <source>
        <dbReference type="SAM" id="Phobius"/>
    </source>
</evidence>
<evidence type="ECO:0000256" key="1">
    <source>
        <dbReference type="ARBA" id="ARBA00004429"/>
    </source>
</evidence>
<name>A0A967EZI1_9PROT</name>
<dbReference type="Pfam" id="PF00672">
    <property type="entry name" value="HAMP"/>
    <property type="match status" value="1"/>
</dbReference>
<dbReference type="EMBL" id="JAAQPH010000013">
    <property type="protein sequence ID" value="NIA70268.1"/>
    <property type="molecule type" value="Genomic_DNA"/>
</dbReference>
<comment type="similarity">
    <text evidence="4">Belongs to the methyl-accepting chemotaxis (MCP) protein family.</text>
</comment>
<accession>A0A967EZI1</accession>
<keyword evidence="7" id="KW-1133">Transmembrane helix</keyword>
<gene>
    <name evidence="11" type="ORF">HBA54_16800</name>
</gene>
<organism evidence="11 12">
    <name type="scientific">Pelagibius litoralis</name>
    <dbReference type="NCBI Taxonomy" id="374515"/>
    <lineage>
        <taxon>Bacteria</taxon>
        <taxon>Pseudomonadati</taxon>
        <taxon>Pseudomonadota</taxon>
        <taxon>Alphaproteobacteria</taxon>
        <taxon>Rhodospirillales</taxon>
        <taxon>Rhodovibrionaceae</taxon>
        <taxon>Pelagibius</taxon>
    </lineage>
</organism>
<dbReference type="PROSITE" id="PS50192">
    <property type="entry name" value="T_SNARE"/>
    <property type="match status" value="1"/>
</dbReference>
<dbReference type="PANTHER" id="PTHR32089">
    <property type="entry name" value="METHYL-ACCEPTING CHEMOTAXIS PROTEIN MCPB"/>
    <property type="match status" value="1"/>
</dbReference>
<proteinExistence type="inferred from homology"/>
<evidence type="ECO:0000313" key="11">
    <source>
        <dbReference type="EMBL" id="NIA70268.1"/>
    </source>
</evidence>
<dbReference type="SUPFAM" id="SSF58104">
    <property type="entry name" value="Methyl-accepting chemotaxis protein (MCP) signaling domain"/>
    <property type="match status" value="1"/>
</dbReference>
<dbReference type="GO" id="GO:0007165">
    <property type="term" value="P:signal transduction"/>
    <property type="evidence" value="ECO:0007669"/>
    <property type="project" value="UniProtKB-KW"/>
</dbReference>
<evidence type="ECO:0000259" key="9">
    <source>
        <dbReference type="PROSITE" id="PS50192"/>
    </source>
</evidence>
<feature type="compositionally biased region" description="Basic and acidic residues" evidence="6">
    <location>
        <begin position="10"/>
        <end position="24"/>
    </location>
</feature>
<dbReference type="RefSeq" id="WP_167226700.1">
    <property type="nucleotide sequence ID" value="NZ_JAAQPH010000013.1"/>
</dbReference>
<evidence type="ECO:0000259" key="8">
    <source>
        <dbReference type="PROSITE" id="PS50111"/>
    </source>
</evidence>
<keyword evidence="12" id="KW-1185">Reference proteome</keyword>
<keyword evidence="7" id="KW-0472">Membrane</keyword>
<dbReference type="PROSITE" id="PS50885">
    <property type="entry name" value="HAMP"/>
    <property type="match status" value="1"/>
</dbReference>
<dbReference type="Gene3D" id="6.10.340.10">
    <property type="match status" value="1"/>
</dbReference>
<dbReference type="SMART" id="SM00283">
    <property type="entry name" value="MA"/>
    <property type="match status" value="1"/>
</dbReference>
<dbReference type="GO" id="GO:0005886">
    <property type="term" value="C:plasma membrane"/>
    <property type="evidence" value="ECO:0007669"/>
    <property type="project" value="UniProtKB-SubCell"/>
</dbReference>
<evidence type="ECO:0000256" key="6">
    <source>
        <dbReference type="SAM" id="MobiDB-lite"/>
    </source>
</evidence>
<sequence length="737" mass="77088">MGDPKSSAAGEKRKAEHGDKTIMSDKKPGRLRALFRKAGIRARLFSAFGAVSFLTVAASAIALLSFTNVGQVFHQVTNSSVPTMTEALRLSSVSAALSAEAPVLVSSKNETEQAEHNASLAELSAEMDAILEALRARSGQSDQLTTIDGLTEEARSNLELLGQSVGEMLKARAARETKIEEITSLHADILATTVPFVDDLNFDLVIRADDASLIGGDAVTELFDEGVTSLRAVLQIEAQSNLLNGILRDAANTTDRSRLQPLKERFDAAVATLGENLQQVPEGEQAEALGFLVGSLISLGADEINVFTLRTEELSAAEHADDVLVTSRELTGELAEAVDRLVDLADAELSEGTGSSEKAIANGKLWLAVIAAISLIFSLAITWLYVGRNLVARLTEVVVAMREIAGGNLKTELAVTGSDEVAEMAKTLMVFRDGLAEVETANSKIEEERAAATMERQSAMMSLADGFETTVLGVVESVSSASGEVQTSSKGMATTAENAKTQADAAAGAAEQTSTNVQTVASAAEELSTSIQEIGRQVNQSSKIAAQAVDKGQRTNKQVEGLAQAAHKIGEVVQLITAIAEQTNLLALNATIEAARAGDAGKGFAVVASEVKQLATQTASATEDIAEQITGIQGATRDSVSAIKEITSTIAEIDHIGTAIASAVEEQSAATKEISRNVQEAASGAQKAGSNISGVHQAIGETGNSAQRMLSASSTLAEQAGELKTQVSQFLDKVRSA</sequence>
<evidence type="ECO:0000259" key="10">
    <source>
        <dbReference type="PROSITE" id="PS50885"/>
    </source>
</evidence>
<dbReference type="InterPro" id="IPR038188">
    <property type="entry name" value="TorS_sensor_sf"/>
</dbReference>
<feature type="transmembrane region" description="Helical" evidence="7">
    <location>
        <begin position="44"/>
        <end position="66"/>
    </location>
</feature>
<feature type="domain" description="Methyl-accepting transducer" evidence="8">
    <location>
        <begin position="474"/>
        <end position="717"/>
    </location>
</feature>
<feature type="transmembrane region" description="Helical" evidence="7">
    <location>
        <begin position="365"/>
        <end position="386"/>
    </location>
</feature>
<dbReference type="AlphaFoldDB" id="A0A967EZI1"/>
<evidence type="ECO:0000313" key="12">
    <source>
        <dbReference type="Proteomes" id="UP000761264"/>
    </source>
</evidence>
<dbReference type="Pfam" id="PF00015">
    <property type="entry name" value="MCPsignal"/>
    <property type="match status" value="1"/>
</dbReference>
<feature type="region of interest" description="Disordered" evidence="6">
    <location>
        <begin position="1"/>
        <end position="24"/>
    </location>
</feature>
<dbReference type="Proteomes" id="UP000761264">
    <property type="component" value="Unassembled WGS sequence"/>
</dbReference>
<keyword evidence="3 5" id="KW-0807">Transducer</keyword>
<feature type="domain" description="T-SNARE coiled-coil homology" evidence="9">
    <location>
        <begin position="633"/>
        <end position="695"/>
    </location>
</feature>
<protein>
    <submittedName>
        <fullName evidence="11">HAMP domain-containing protein</fullName>
    </submittedName>
</protein>
<keyword evidence="2" id="KW-0997">Cell inner membrane</keyword>